<dbReference type="InterPro" id="IPR008707">
    <property type="entry name" value="B-propeller_PilY1"/>
</dbReference>
<dbReference type="STRING" id="1843580.A7D17_13065"/>
<dbReference type="EMBL" id="LXNG01000007">
    <property type="protein sequence ID" value="OAG68642.1"/>
    <property type="molecule type" value="Genomic_DNA"/>
</dbReference>
<keyword evidence="1" id="KW-0479">Metal-binding</keyword>
<dbReference type="GO" id="GO:0046872">
    <property type="term" value="F:metal ion binding"/>
    <property type="evidence" value="ECO:0007669"/>
    <property type="project" value="UniProtKB-KW"/>
</dbReference>
<gene>
    <name evidence="4" type="ORF">A7D17_13065</name>
</gene>
<name>A0A1A9MES2_9XANT</name>
<keyword evidence="2" id="KW-0106">Calcium</keyword>
<evidence type="ECO:0000256" key="2">
    <source>
        <dbReference type="ARBA" id="ARBA00022837"/>
    </source>
</evidence>
<dbReference type="Pfam" id="PF05567">
    <property type="entry name" value="T4P_PilY1"/>
    <property type="match status" value="1"/>
</dbReference>
<comment type="caution">
    <text evidence="4">The sequence shown here is derived from an EMBL/GenBank/DDBJ whole genome shotgun (WGS) entry which is preliminary data.</text>
</comment>
<evidence type="ECO:0000256" key="1">
    <source>
        <dbReference type="ARBA" id="ARBA00022723"/>
    </source>
</evidence>
<protein>
    <submittedName>
        <fullName evidence="4">Pilus assembly protein</fullName>
    </submittedName>
</protein>
<reference evidence="4 5" key="1">
    <citation type="submission" date="2016-05" db="EMBL/GenBank/DDBJ databases">
        <title>Pathogenic, phenotypic and molecular characterisation of Xanthomonas nasturtii sp. nov. and Xanthomonas floridensis sp. nov., new species of Xanthomonas associated with watercress production in Florida.</title>
        <authorList>
            <person name="Vicente J.G."/>
            <person name="Rothwell S."/>
            <person name="Holub E.B."/>
            <person name="Studholme D.J."/>
        </authorList>
    </citation>
    <scope>NUCLEOTIDE SEQUENCE [LARGE SCALE GENOMIC DNA]</scope>
    <source>
        <strain evidence="4 5">WHRI 8848</strain>
    </source>
</reference>
<evidence type="ECO:0000313" key="4">
    <source>
        <dbReference type="EMBL" id="OAG68642.1"/>
    </source>
</evidence>
<proteinExistence type="predicted"/>
<sequence>MPRHPHRSTQFSSSEAADMSRRIFRTAVVSAIVLAAAGGYFVYSLIAAQGQGALAQSPLNNATSIPPAFIMAVDDSNSMTFERIFKGGDGRLRWNGTSFFSSAGVFSEVGGSCQYQVGRNTFNYNDCYLYLFPFPDYNSSYDPGVAIPPLDQFGFARSSAYNSGYYDPSITYDPWSLAVGNSTNKGLWPAADFDRARADSRDPQVYGGSDSDIKMSKYNTIVSLGTRRESADDSPFRFMAGMTIPAQTRYRTSANTRVCNTSNNNGLAGTNGFWITLNSSVSVVADCSVQISYIPATFYLPAAAPAPPGYLASDVNRPIIANACGPGCNLRRYQILQANYDPATTAYDDAKKNFANWFQYHRNRILSIIGSESRALAAVDKMRVGYFTINNLSPVTMFNIDDDASRTSLFEQIYRLEPSGGTPNRSAVDYLGKQFSRTGDGAPVLRACQKNGGMLFTDGYTNTSNTVSGYGNADSAGTVDFPNAPFADAYSNTIADIAATYYSGTSTPLVTGPSFPAGLVPVDDKCATLSKTSADWKRLDCQKDLHMNFYAITLGAQGNIYEVNQAATTDPYANAPDWNSNGNPSSDDDGRVIDELWHATVNSRGQFINAKSPAEVTGAMRRVLSAASAANSPSGTLALTGARIGAGSLTVSPEYEIKNNGTDWSSKLKASQASVDPVTREARFTPFWEASEQMPAPAARNVFFNDGSTVRKFDDTTVSLSGLCGLSQTLYPGQALCSTQDLTDLGATAATAASYLLGDRSGEIQQKGKLRDRSTVLGDIINSAPLISAPVDDYGYRALGGTLGTSYTNYLNAKRTNQGYMVYAGANDGMLHAFDGGMNGSGTVTGGGGRERFGYIPATSYGHMGNLLLPYQSNKGSAQPFDHRYFVDGPLAVGDTYYNNSWKTTLVGTTGAGGRGAFALDVSSPGAFGVGSRLWEINDLSGDATVRSNIGHVLGKPVIVPVRAANGSVSWKAIFGNGYDSAGGKAVLFVVDIGTSSTPVVRMIEATEPGNAISGRNGLGNIIVLDRVDNLTIDQATGMPARTRDGYADTVYAADLRGAVWKFDLNSTAASVTVPVFTTGTYTEGGRTYRQPITGGLQAASGENGGVLVLFGTGSFSFNDDSLSSSTQHIQSLYGFTDQVDGVITTALTRANLTPYSVATAASGTTRSLQVGAAPTTTLGWYVDLPAGERFVGYPELVSGILFMPTYAPLAASSGCSTDGVNWLFGLNPRTGVGALSGVRMGGVSGSTLATGSAGISLNTGGNAPVKDVGVSVVPRLEPKVNPKDGSAAPAVPAGAGCWMVVNVAGAAPMYVPYPCGRQSWRQIQ</sequence>
<evidence type="ECO:0000259" key="3">
    <source>
        <dbReference type="Pfam" id="PF05567"/>
    </source>
</evidence>
<dbReference type="Proteomes" id="UP000077659">
    <property type="component" value="Unassembled WGS sequence"/>
</dbReference>
<evidence type="ECO:0000313" key="5">
    <source>
        <dbReference type="Proteomes" id="UP000077659"/>
    </source>
</evidence>
<feature type="domain" description="PilY1 beta-propeller" evidence="3">
    <location>
        <begin position="777"/>
        <end position="1154"/>
    </location>
</feature>
<accession>A0A1A9MES2</accession>
<organism evidence="4 5">
    <name type="scientific">Xanthomonas floridensis</name>
    <dbReference type="NCBI Taxonomy" id="1843580"/>
    <lineage>
        <taxon>Bacteria</taxon>
        <taxon>Pseudomonadati</taxon>
        <taxon>Pseudomonadota</taxon>
        <taxon>Gammaproteobacteria</taxon>
        <taxon>Lysobacterales</taxon>
        <taxon>Lysobacteraceae</taxon>
        <taxon>Xanthomonas</taxon>
    </lineage>
</organism>